<evidence type="ECO:0000313" key="2">
    <source>
        <dbReference type="Proteomes" id="UP001489509"/>
    </source>
</evidence>
<dbReference type="EMBL" id="JBBMFD010000001">
    <property type="protein sequence ID" value="MEQ2439454.1"/>
    <property type="molecule type" value="Genomic_DNA"/>
</dbReference>
<evidence type="ECO:0008006" key="3">
    <source>
        <dbReference type="Google" id="ProtNLM"/>
    </source>
</evidence>
<dbReference type="RefSeq" id="WP_349217714.1">
    <property type="nucleotide sequence ID" value="NZ_JBBMFD010000001.1"/>
</dbReference>
<dbReference type="Proteomes" id="UP001489509">
    <property type="component" value="Unassembled WGS sequence"/>
</dbReference>
<accession>A0ABV1DXS9</accession>
<keyword evidence="2" id="KW-1185">Reference proteome</keyword>
<organism evidence="1 2">
    <name type="scientific">Solibaculum intestinale</name>
    <dbReference type="NCBI Taxonomy" id="3133165"/>
    <lineage>
        <taxon>Bacteria</taxon>
        <taxon>Bacillati</taxon>
        <taxon>Bacillota</taxon>
        <taxon>Clostridia</taxon>
        <taxon>Eubacteriales</taxon>
        <taxon>Oscillospiraceae</taxon>
        <taxon>Solibaculum</taxon>
    </lineage>
</organism>
<reference evidence="1 2" key="1">
    <citation type="submission" date="2024-03" db="EMBL/GenBank/DDBJ databases">
        <title>Human intestinal bacterial collection.</title>
        <authorList>
            <person name="Pauvert C."/>
            <person name="Hitch T.C.A."/>
            <person name="Clavel T."/>
        </authorList>
    </citation>
    <scope>NUCLEOTIDE SEQUENCE [LARGE SCALE GENOMIC DNA]</scope>
    <source>
        <strain evidence="1 2">CLA-JM-H44</strain>
    </source>
</reference>
<gene>
    <name evidence="1" type="ORF">WMO26_01280</name>
</gene>
<protein>
    <recommendedName>
        <fullName evidence="3">DUF1540 domain-containing protein</fullName>
    </recommendedName>
</protein>
<comment type="caution">
    <text evidence="1">The sequence shown here is derived from an EMBL/GenBank/DDBJ whole genome shotgun (WGS) entry which is preliminary data.</text>
</comment>
<proteinExistence type="predicted"/>
<evidence type="ECO:0000313" key="1">
    <source>
        <dbReference type="EMBL" id="MEQ2439454.1"/>
    </source>
</evidence>
<sequence length="59" mass="6559">MCLIPCSADCQYQSDGYCQLEHPTTVNSVQEHGCAHYIQRNPGVSQDLPQTPPEHCAQE</sequence>
<name>A0ABV1DXS9_9FIRM</name>